<evidence type="ECO:0000256" key="7">
    <source>
        <dbReference type="SAM" id="Phobius"/>
    </source>
</evidence>
<dbReference type="InterPro" id="IPR021109">
    <property type="entry name" value="Peptidase_aspartic_dom_sf"/>
</dbReference>
<evidence type="ECO:0000256" key="1">
    <source>
        <dbReference type="ARBA" id="ARBA00007447"/>
    </source>
</evidence>
<dbReference type="PROSITE" id="PS51767">
    <property type="entry name" value="PEPTIDASE_A1"/>
    <property type="match status" value="1"/>
</dbReference>
<feature type="domain" description="Peptidase A1" evidence="8">
    <location>
        <begin position="1"/>
        <end position="235"/>
    </location>
</feature>
<accession>A0A078AT88</accession>
<keyword evidence="7" id="KW-0472">Membrane</keyword>
<evidence type="ECO:0000256" key="3">
    <source>
        <dbReference type="ARBA" id="ARBA00022750"/>
    </source>
</evidence>
<reference evidence="9 10" key="1">
    <citation type="submission" date="2014-06" db="EMBL/GenBank/DDBJ databases">
        <authorList>
            <person name="Swart Estienne"/>
        </authorList>
    </citation>
    <scope>NUCLEOTIDE SEQUENCE [LARGE SCALE GENOMIC DNA]</scope>
    <source>
        <strain evidence="9 10">130c</strain>
    </source>
</reference>
<keyword evidence="7" id="KW-0812">Transmembrane</keyword>
<feature type="region of interest" description="Disordered" evidence="6">
    <location>
        <begin position="364"/>
        <end position="392"/>
    </location>
</feature>
<dbReference type="InParanoid" id="A0A078AT88"/>
<keyword evidence="2 5" id="KW-0645">Protease</keyword>
<dbReference type="Gene3D" id="2.40.70.10">
    <property type="entry name" value="Acid Proteases"/>
    <property type="match status" value="1"/>
</dbReference>
<evidence type="ECO:0000256" key="4">
    <source>
        <dbReference type="ARBA" id="ARBA00022801"/>
    </source>
</evidence>
<evidence type="ECO:0000313" key="10">
    <source>
        <dbReference type="Proteomes" id="UP000039865"/>
    </source>
</evidence>
<dbReference type="AlphaFoldDB" id="A0A078AT88"/>
<evidence type="ECO:0000256" key="5">
    <source>
        <dbReference type="RuleBase" id="RU000454"/>
    </source>
</evidence>
<dbReference type="Proteomes" id="UP000039865">
    <property type="component" value="Unassembled WGS sequence"/>
</dbReference>
<keyword evidence="10" id="KW-1185">Reference proteome</keyword>
<gene>
    <name evidence="9" type="primary">Contig2942.g3144</name>
    <name evidence="9" type="ORF">STYLEM_13150</name>
</gene>
<dbReference type="PROSITE" id="PS00141">
    <property type="entry name" value="ASP_PROTEASE"/>
    <property type="match status" value="1"/>
</dbReference>
<dbReference type="EMBL" id="CCKQ01012473">
    <property type="protein sequence ID" value="CDW84093.1"/>
    <property type="molecule type" value="Genomic_DNA"/>
</dbReference>
<name>A0A078AT88_STYLE</name>
<dbReference type="GO" id="GO:0004190">
    <property type="term" value="F:aspartic-type endopeptidase activity"/>
    <property type="evidence" value="ECO:0007669"/>
    <property type="project" value="UniProtKB-KW"/>
</dbReference>
<keyword evidence="7" id="KW-1133">Transmembrane helix</keyword>
<evidence type="ECO:0000256" key="2">
    <source>
        <dbReference type="ARBA" id="ARBA00022670"/>
    </source>
</evidence>
<evidence type="ECO:0000313" key="9">
    <source>
        <dbReference type="EMBL" id="CDW84093.1"/>
    </source>
</evidence>
<evidence type="ECO:0000256" key="6">
    <source>
        <dbReference type="SAM" id="MobiDB-lite"/>
    </source>
</evidence>
<feature type="transmembrane region" description="Helical" evidence="7">
    <location>
        <begin position="260"/>
        <end position="282"/>
    </location>
</feature>
<keyword evidence="4 5" id="KW-0378">Hydrolase</keyword>
<dbReference type="PRINTS" id="PR00792">
    <property type="entry name" value="PEPSIN"/>
</dbReference>
<dbReference type="GO" id="GO:0006508">
    <property type="term" value="P:proteolysis"/>
    <property type="evidence" value="ECO:0007669"/>
    <property type="project" value="UniProtKB-KW"/>
</dbReference>
<dbReference type="InterPro" id="IPR001969">
    <property type="entry name" value="Aspartic_peptidase_AS"/>
</dbReference>
<dbReference type="InterPro" id="IPR001461">
    <property type="entry name" value="Aspartic_peptidase_A1"/>
</dbReference>
<dbReference type="OMA" id="CECIDEM"/>
<organism evidence="9 10">
    <name type="scientific">Stylonychia lemnae</name>
    <name type="common">Ciliate</name>
    <dbReference type="NCBI Taxonomy" id="5949"/>
    <lineage>
        <taxon>Eukaryota</taxon>
        <taxon>Sar</taxon>
        <taxon>Alveolata</taxon>
        <taxon>Ciliophora</taxon>
        <taxon>Intramacronucleata</taxon>
        <taxon>Spirotrichea</taxon>
        <taxon>Stichotrichia</taxon>
        <taxon>Sporadotrichida</taxon>
        <taxon>Oxytrichidae</taxon>
        <taxon>Stylonychinae</taxon>
        <taxon>Stylonychia</taxon>
    </lineage>
</organism>
<feature type="compositionally biased region" description="Low complexity" evidence="6">
    <location>
        <begin position="364"/>
        <end position="379"/>
    </location>
</feature>
<keyword evidence="3 5" id="KW-0064">Aspartyl protease</keyword>
<feature type="region of interest" description="Disordered" evidence="6">
    <location>
        <begin position="330"/>
        <end position="351"/>
    </location>
</feature>
<sequence length="405" mass="46337">MQYFIELELGSQRQKMSFLIDTGSSYGMGSVEGLYAQDNFYFPGSENKSQTINDFHFLAVEEAKKLGFGGYDENLTQNSSYKFVWLYLRSAKTIWWEIEMSKAKYGAYDIDLTVKFATLDTGSSIIYMPQVDFRQIYAKINQKNINKCQESGGLIYCYKCPETDGQYEPITIILNVNIQIKLTPEFYMQYDKGYDRCLLTLKGVQGELNHWVLGDSFLRAFYQVYDPDNYRVGLMMNPYNLGLEHDDLISYYQDDSIDKLYLFISMGLISLMILLIGAIIFLNKDYLVRKFKKNKVLDKVSVKAQLPPNINQQNQVFPSEQNVVKIDSSQENNNPLNVSQRSSNSYSSISQDSLVSSSNSYYSSSGSGSRNTSLSSITSLDEKPLTNRHRNKQVMVGQFAMATFK</sequence>
<comment type="similarity">
    <text evidence="1 5">Belongs to the peptidase A1 family.</text>
</comment>
<evidence type="ECO:0000259" key="8">
    <source>
        <dbReference type="PROSITE" id="PS51767"/>
    </source>
</evidence>
<protein>
    <submittedName>
        <fullName evidence="9">Eukaryotic aspartyl protease family protein</fullName>
    </submittedName>
</protein>
<dbReference type="PANTHER" id="PTHR47966:SF51">
    <property type="entry name" value="BETA-SITE APP-CLEAVING ENZYME, ISOFORM A-RELATED"/>
    <property type="match status" value="1"/>
</dbReference>
<feature type="compositionally biased region" description="Low complexity" evidence="6">
    <location>
        <begin position="339"/>
        <end position="351"/>
    </location>
</feature>
<dbReference type="InterPro" id="IPR033121">
    <property type="entry name" value="PEPTIDASE_A1"/>
</dbReference>
<proteinExistence type="inferred from homology"/>
<dbReference type="Pfam" id="PF00026">
    <property type="entry name" value="Asp"/>
    <property type="match status" value="1"/>
</dbReference>
<dbReference type="PANTHER" id="PTHR47966">
    <property type="entry name" value="BETA-SITE APP-CLEAVING ENZYME, ISOFORM A-RELATED"/>
    <property type="match status" value="1"/>
</dbReference>
<dbReference type="SUPFAM" id="SSF50630">
    <property type="entry name" value="Acid proteases"/>
    <property type="match status" value="1"/>
</dbReference>
<dbReference type="OrthoDB" id="15189at2759"/>